<dbReference type="InterPro" id="IPR052018">
    <property type="entry name" value="PHP_domain"/>
</dbReference>
<dbReference type="Gene3D" id="1.10.150.650">
    <property type="match status" value="1"/>
</dbReference>
<organism evidence="1 2">
    <name type="scientific">Capsulimonas corticalis</name>
    <dbReference type="NCBI Taxonomy" id="2219043"/>
    <lineage>
        <taxon>Bacteria</taxon>
        <taxon>Bacillati</taxon>
        <taxon>Armatimonadota</taxon>
        <taxon>Armatimonadia</taxon>
        <taxon>Capsulimonadales</taxon>
        <taxon>Capsulimonadaceae</taxon>
        <taxon>Capsulimonas</taxon>
    </lineage>
</organism>
<dbReference type="GO" id="GO:0035312">
    <property type="term" value="F:5'-3' DNA exonuclease activity"/>
    <property type="evidence" value="ECO:0007669"/>
    <property type="project" value="TreeGrafter"/>
</dbReference>
<dbReference type="InterPro" id="IPR004013">
    <property type="entry name" value="PHP_dom"/>
</dbReference>
<dbReference type="SUPFAM" id="SSF89550">
    <property type="entry name" value="PHP domain-like"/>
    <property type="match status" value="1"/>
</dbReference>
<keyword evidence="2" id="KW-1185">Reference proteome</keyword>
<dbReference type="OrthoDB" id="9804333at2"/>
<dbReference type="KEGG" id="ccot:CCAX7_10030"/>
<dbReference type="InterPro" id="IPR003141">
    <property type="entry name" value="Pol/His_phosphatase_N"/>
</dbReference>
<dbReference type="InterPro" id="IPR016195">
    <property type="entry name" value="Pol/histidinol_Pase-like"/>
</dbReference>
<dbReference type="RefSeq" id="WP_119321006.1">
    <property type="nucleotide sequence ID" value="NZ_AP025739.1"/>
</dbReference>
<reference evidence="1 2" key="1">
    <citation type="journal article" date="2019" name="Int. J. Syst. Evol. Microbiol.">
        <title>Capsulimonas corticalis gen. nov., sp. nov., an aerobic capsulated bacterium, of a novel bacterial order, Capsulimonadales ord. nov., of the class Armatimonadia of the phylum Armatimonadetes.</title>
        <authorList>
            <person name="Li J."/>
            <person name="Kudo C."/>
            <person name="Tonouchi A."/>
        </authorList>
    </citation>
    <scope>NUCLEOTIDE SEQUENCE [LARGE SCALE GENOMIC DNA]</scope>
    <source>
        <strain evidence="1 2">AX-7</strain>
    </source>
</reference>
<dbReference type="Proteomes" id="UP000287394">
    <property type="component" value="Chromosome"/>
</dbReference>
<dbReference type="EMBL" id="AP025739">
    <property type="protein sequence ID" value="BDI28952.1"/>
    <property type="molecule type" value="Genomic_DNA"/>
</dbReference>
<accession>A0A402CUF3</accession>
<sequence length="289" mass="30956">MTNFQDGIDLHAHTTASDGSLTPTELVDKAADLGLQALAVTDHDTIGGLAEAQIAARKRNLDLVPGVELSVEDEGGRFHLLGYLFDPENEAFAGALVRLRASRARRNEEMAAKMAELGLPVTMDDVRAEAGEDAEVIARPHFARALLKKGIVNSVQDAFDRFLATGKPLYQPKEVLTPRDAVALIHGAGGLAVMAHPGLVPLNDGALAARIASLAADAKMDGIEAYYSQHSPAQTERFLKIASENHLLVTGGSDFHGIPKPHVPLGIVYNNRPAPPQLLQDLRERLASH</sequence>
<dbReference type="Gene3D" id="3.20.20.140">
    <property type="entry name" value="Metal-dependent hydrolases"/>
    <property type="match status" value="1"/>
</dbReference>
<dbReference type="PANTHER" id="PTHR42924">
    <property type="entry name" value="EXONUCLEASE"/>
    <property type="match status" value="1"/>
</dbReference>
<gene>
    <name evidence="1" type="ORF">CCAX7_10030</name>
</gene>
<dbReference type="AlphaFoldDB" id="A0A402CUF3"/>
<dbReference type="SMART" id="SM00481">
    <property type="entry name" value="POLIIIAc"/>
    <property type="match status" value="1"/>
</dbReference>
<evidence type="ECO:0000313" key="2">
    <source>
        <dbReference type="Proteomes" id="UP000287394"/>
    </source>
</evidence>
<name>A0A402CUF3_9BACT</name>
<dbReference type="PANTHER" id="PTHR42924:SF3">
    <property type="entry name" value="POLYMERASE_HISTIDINOL PHOSPHATASE N-TERMINAL DOMAIN-CONTAINING PROTEIN"/>
    <property type="match status" value="1"/>
</dbReference>
<dbReference type="Pfam" id="PF02811">
    <property type="entry name" value="PHP"/>
    <property type="match status" value="1"/>
</dbReference>
<dbReference type="GO" id="GO:0004534">
    <property type="term" value="F:5'-3' RNA exonuclease activity"/>
    <property type="evidence" value="ECO:0007669"/>
    <property type="project" value="TreeGrafter"/>
</dbReference>
<proteinExistence type="predicted"/>
<evidence type="ECO:0000313" key="1">
    <source>
        <dbReference type="EMBL" id="BDI28952.1"/>
    </source>
</evidence>
<dbReference type="CDD" id="cd07438">
    <property type="entry name" value="PHP_HisPPase_AMP"/>
    <property type="match status" value="1"/>
</dbReference>
<protein>
    <submittedName>
        <fullName evidence="1">PHP-like protein</fullName>
    </submittedName>
</protein>